<dbReference type="RefSeq" id="WP_150905688.1">
    <property type="nucleotide sequence ID" value="NZ_VTWT01000012.1"/>
</dbReference>
<name>A0A5N1IJP3_9BACT</name>
<feature type="transmembrane region" description="Helical" evidence="1">
    <location>
        <begin position="6"/>
        <end position="24"/>
    </location>
</feature>
<accession>A0A5N1IJP3</accession>
<keyword evidence="1" id="KW-1133">Transmembrane helix</keyword>
<dbReference type="AlphaFoldDB" id="A0A5N1IJP3"/>
<reference evidence="2 3" key="1">
    <citation type="submission" date="2019-09" db="EMBL/GenBank/DDBJ databases">
        <title>Genome sequence of Adhaeribacter sp. M2.</title>
        <authorList>
            <person name="Srinivasan S."/>
        </authorList>
    </citation>
    <scope>NUCLEOTIDE SEQUENCE [LARGE SCALE GENOMIC DNA]</scope>
    <source>
        <strain evidence="2 3">M2</strain>
    </source>
</reference>
<organism evidence="2 3">
    <name type="scientific">Adhaeribacter soli</name>
    <dbReference type="NCBI Taxonomy" id="2607655"/>
    <lineage>
        <taxon>Bacteria</taxon>
        <taxon>Pseudomonadati</taxon>
        <taxon>Bacteroidota</taxon>
        <taxon>Cytophagia</taxon>
        <taxon>Cytophagales</taxon>
        <taxon>Hymenobacteraceae</taxon>
        <taxon>Adhaeribacter</taxon>
    </lineage>
</organism>
<dbReference type="EMBL" id="VTWT01000012">
    <property type="protein sequence ID" value="KAA9325489.1"/>
    <property type="molecule type" value="Genomic_DNA"/>
</dbReference>
<evidence type="ECO:0000313" key="2">
    <source>
        <dbReference type="EMBL" id="KAA9325489.1"/>
    </source>
</evidence>
<comment type="caution">
    <text evidence="2">The sequence shown here is derived from an EMBL/GenBank/DDBJ whole genome shotgun (WGS) entry which is preliminary data.</text>
</comment>
<evidence type="ECO:0000313" key="3">
    <source>
        <dbReference type="Proteomes" id="UP000326570"/>
    </source>
</evidence>
<keyword evidence="3" id="KW-1185">Reference proteome</keyword>
<sequence length="206" mass="24094">MLLSRLLRFLLPWFLVIFLMVFLWKKCKPEWLQEKPKVEVTHNTVLTKIEQLGKLELVRYNFKDVVEYKKDIMFLPDSRSVLIVAGEAVGCLDLQKIKSQDLVFEGDSTLIVYLPKPEICYSKVDHSKSKILLMENTYFRDAEMVDDAYKYAEKNIARSANHSGILRQTEINAGKVLKPMLESFSGRKVILRKQEDKLRLLPRKKE</sequence>
<gene>
    <name evidence="2" type="ORF">F0P94_18065</name>
</gene>
<dbReference type="InterPro" id="IPR025324">
    <property type="entry name" value="DUF4230"/>
</dbReference>
<proteinExistence type="predicted"/>
<dbReference type="Pfam" id="PF14014">
    <property type="entry name" value="DUF4230"/>
    <property type="match status" value="1"/>
</dbReference>
<keyword evidence="1" id="KW-0812">Transmembrane</keyword>
<protein>
    <submittedName>
        <fullName evidence="2">DUF4230 domain-containing protein</fullName>
    </submittedName>
</protein>
<dbReference type="Proteomes" id="UP000326570">
    <property type="component" value="Unassembled WGS sequence"/>
</dbReference>
<evidence type="ECO:0000256" key="1">
    <source>
        <dbReference type="SAM" id="Phobius"/>
    </source>
</evidence>
<keyword evidence="1" id="KW-0472">Membrane</keyword>